<comment type="subcellular location">
    <subcellularLocation>
        <location evidence="1">Secreted</location>
    </subcellularLocation>
</comment>
<dbReference type="PRINTS" id="PR00007">
    <property type="entry name" value="COMPLEMNTC1Q"/>
</dbReference>
<dbReference type="GeneID" id="118426616"/>
<dbReference type="Pfam" id="PF01391">
    <property type="entry name" value="Collagen"/>
    <property type="match status" value="1"/>
</dbReference>
<reference evidence="7" key="2">
    <citation type="submission" date="2025-08" db="UniProtKB">
        <authorList>
            <consortium name="RefSeq"/>
        </authorList>
    </citation>
    <scope>IDENTIFICATION</scope>
    <source>
        <strain evidence="7">S238N-H82</strain>
        <tissue evidence="7">Testes</tissue>
    </source>
</reference>
<dbReference type="PROSITE" id="PS50871">
    <property type="entry name" value="C1Q"/>
    <property type="match status" value="1"/>
</dbReference>
<dbReference type="SMART" id="SM00110">
    <property type="entry name" value="C1Q"/>
    <property type="match status" value="1"/>
</dbReference>
<dbReference type="InterPro" id="IPR001073">
    <property type="entry name" value="C1q_dom"/>
</dbReference>
<dbReference type="SUPFAM" id="SSF49842">
    <property type="entry name" value="TNF-like"/>
    <property type="match status" value="1"/>
</dbReference>
<dbReference type="FunFam" id="2.60.120.40:FF:000040">
    <property type="entry name" value="Uncharacterized protein"/>
    <property type="match status" value="1"/>
</dbReference>
<dbReference type="OMA" id="NTIPKIA"/>
<keyword evidence="6" id="KW-1185">Reference proteome</keyword>
<feature type="domain" description="C1q" evidence="5">
    <location>
        <begin position="59"/>
        <end position="194"/>
    </location>
</feature>
<evidence type="ECO:0000313" key="6">
    <source>
        <dbReference type="Proteomes" id="UP000001554"/>
    </source>
</evidence>
<evidence type="ECO:0000256" key="3">
    <source>
        <dbReference type="ARBA" id="ARBA00022729"/>
    </source>
</evidence>
<sequence length="194" mass="20678">MAGMKGTKGEPGKPGKTGAPGEYGQTGGQGRTGFKGDKGEPGKPCSCAGGVLSAHGRLTDAPFVAFSAALANRIVNVLENTIVKYNILHTNEGRAYDMATGKFTTPIPGYYMFTYSGMTTSVKGSAYWSRLVLHGEPVISLYDKSVGEHLSSSNSVILLLKPGDEVWVELDARSSMWGDYTGYVTFSGYLIHHV</sequence>
<evidence type="ECO:0000313" key="7">
    <source>
        <dbReference type="RefSeq" id="XP_035692010.1"/>
    </source>
</evidence>
<dbReference type="Proteomes" id="UP000001554">
    <property type="component" value="Chromosome 11"/>
</dbReference>
<dbReference type="PANTHER" id="PTHR15427:SF50">
    <property type="entry name" value="COMPLEMENT C1Q TUMOR NECROSIS FACTOR-RELATED PROTEIN 2-LIKE"/>
    <property type="match status" value="1"/>
</dbReference>
<evidence type="ECO:0000259" key="5">
    <source>
        <dbReference type="PROSITE" id="PS50871"/>
    </source>
</evidence>
<organism evidence="6 7">
    <name type="scientific">Branchiostoma floridae</name>
    <name type="common">Florida lancelet</name>
    <name type="synonym">Amphioxus</name>
    <dbReference type="NCBI Taxonomy" id="7739"/>
    <lineage>
        <taxon>Eukaryota</taxon>
        <taxon>Metazoa</taxon>
        <taxon>Chordata</taxon>
        <taxon>Cephalochordata</taxon>
        <taxon>Leptocardii</taxon>
        <taxon>Amphioxiformes</taxon>
        <taxon>Branchiostomatidae</taxon>
        <taxon>Branchiostoma</taxon>
    </lineage>
</organism>
<dbReference type="PANTHER" id="PTHR15427">
    <property type="entry name" value="EMILIN ELASTIN MICROFIBRIL INTERFACE-LOCATED PROTEIN ELASTIN MICROFIBRIL INTERFACER"/>
    <property type="match status" value="1"/>
</dbReference>
<keyword evidence="3" id="KW-0732">Signal</keyword>
<name>A0A9J7M0U1_BRAFL</name>
<keyword evidence="2" id="KW-0964">Secreted</keyword>
<feature type="compositionally biased region" description="Gly residues" evidence="4">
    <location>
        <begin position="24"/>
        <end position="33"/>
    </location>
</feature>
<reference evidence="6" key="1">
    <citation type="journal article" date="2020" name="Nat. Ecol. Evol.">
        <title>Deeply conserved synteny resolves early events in vertebrate evolution.</title>
        <authorList>
            <person name="Simakov O."/>
            <person name="Marletaz F."/>
            <person name="Yue J.X."/>
            <person name="O'Connell B."/>
            <person name="Jenkins J."/>
            <person name="Brandt A."/>
            <person name="Calef R."/>
            <person name="Tung C.H."/>
            <person name="Huang T.K."/>
            <person name="Schmutz J."/>
            <person name="Satoh N."/>
            <person name="Yu J.K."/>
            <person name="Putnam N.H."/>
            <person name="Green R.E."/>
            <person name="Rokhsar D.S."/>
        </authorList>
    </citation>
    <scope>NUCLEOTIDE SEQUENCE [LARGE SCALE GENOMIC DNA]</scope>
    <source>
        <strain evidence="6">S238N-H82</strain>
    </source>
</reference>
<dbReference type="InterPro" id="IPR008160">
    <property type="entry name" value="Collagen"/>
</dbReference>
<accession>A0A9J7M0U1</accession>
<dbReference type="Pfam" id="PF00386">
    <property type="entry name" value="C1q"/>
    <property type="match status" value="1"/>
</dbReference>
<dbReference type="GO" id="GO:0005576">
    <property type="term" value="C:extracellular region"/>
    <property type="evidence" value="ECO:0007669"/>
    <property type="project" value="UniProtKB-SubCell"/>
</dbReference>
<gene>
    <name evidence="7" type="primary">LOC118426616</name>
</gene>
<dbReference type="Gene3D" id="2.60.120.40">
    <property type="match status" value="1"/>
</dbReference>
<evidence type="ECO:0000256" key="4">
    <source>
        <dbReference type="SAM" id="MobiDB-lite"/>
    </source>
</evidence>
<feature type="region of interest" description="Disordered" evidence="4">
    <location>
        <begin position="1"/>
        <end position="40"/>
    </location>
</feature>
<dbReference type="KEGG" id="bfo:118426616"/>
<proteinExistence type="predicted"/>
<dbReference type="InterPro" id="IPR008983">
    <property type="entry name" value="Tumour_necrosis_fac-like_dom"/>
</dbReference>
<dbReference type="OrthoDB" id="10070467at2759"/>
<protein>
    <submittedName>
        <fullName evidence="7">C1q-related factor-like</fullName>
    </submittedName>
</protein>
<dbReference type="InterPro" id="IPR050392">
    <property type="entry name" value="Collagen/C1q_domain"/>
</dbReference>
<dbReference type="RefSeq" id="XP_035692010.1">
    <property type="nucleotide sequence ID" value="XM_035836117.1"/>
</dbReference>
<evidence type="ECO:0000256" key="2">
    <source>
        <dbReference type="ARBA" id="ARBA00022525"/>
    </source>
</evidence>
<evidence type="ECO:0000256" key="1">
    <source>
        <dbReference type="ARBA" id="ARBA00004613"/>
    </source>
</evidence>
<dbReference type="AlphaFoldDB" id="A0A9J7M0U1"/>